<evidence type="ECO:0000313" key="2">
    <source>
        <dbReference type="EMBL" id="KJF77399.1"/>
    </source>
</evidence>
<reference evidence="2 3" key="1">
    <citation type="submission" date="2015-02" db="EMBL/GenBank/DDBJ databases">
        <title>Whole genome shotgun sequencing of cultured foodborne pathogen.</title>
        <authorList>
            <person name="Timme R."/>
            <person name="Allard M.W."/>
            <person name="Strain E."/>
            <person name="Evans P.S."/>
            <person name="Brown E."/>
        </authorList>
    </citation>
    <scope>NUCLEOTIDE SEQUENCE [LARGE SCALE GENOMIC DNA]</scope>
    <source>
        <strain evidence="2 3">GCSL-TSO-24</strain>
    </source>
</reference>
<feature type="transmembrane region" description="Helical" evidence="1">
    <location>
        <begin position="80"/>
        <end position="101"/>
    </location>
</feature>
<keyword evidence="1" id="KW-1133">Transmembrane helix</keyword>
<accession>A0A0D8L6M0</accession>
<protein>
    <submittedName>
        <fullName evidence="2">Uncharacterized protein</fullName>
    </submittedName>
</protein>
<proteinExistence type="predicted"/>
<dbReference type="AlphaFoldDB" id="A0A0D8L6M0"/>
<feature type="transmembrane region" description="Helical" evidence="1">
    <location>
        <begin position="40"/>
        <end position="60"/>
    </location>
</feature>
<name>A0A0D8L6M0_MORMO</name>
<dbReference type="Proteomes" id="UP000032582">
    <property type="component" value="Unassembled WGS sequence"/>
</dbReference>
<comment type="caution">
    <text evidence="2">The sequence shown here is derived from an EMBL/GenBank/DDBJ whole genome shotgun (WGS) entry which is preliminary data.</text>
</comment>
<gene>
    <name evidence="2" type="ORF">UA45_12925</name>
</gene>
<sequence>MLAGFYFRVWLYTTTGMVLINRINNNLREPPVSADFWDSLYLVSKFLLVILLLILSADLFRVYRNIRRNPVITAPRSRFYLMAAALAGGVAIFLLTVSYWYPFSV</sequence>
<evidence type="ECO:0000256" key="1">
    <source>
        <dbReference type="SAM" id="Phobius"/>
    </source>
</evidence>
<keyword evidence="1" id="KW-0472">Membrane</keyword>
<dbReference type="EMBL" id="JZSH01000150">
    <property type="protein sequence ID" value="KJF77399.1"/>
    <property type="molecule type" value="Genomic_DNA"/>
</dbReference>
<organism evidence="2 3">
    <name type="scientific">Morganella morganii</name>
    <name type="common">Proteus morganii</name>
    <dbReference type="NCBI Taxonomy" id="582"/>
    <lineage>
        <taxon>Bacteria</taxon>
        <taxon>Pseudomonadati</taxon>
        <taxon>Pseudomonadota</taxon>
        <taxon>Gammaproteobacteria</taxon>
        <taxon>Enterobacterales</taxon>
        <taxon>Morganellaceae</taxon>
        <taxon>Morganella</taxon>
    </lineage>
</organism>
<dbReference type="PATRIC" id="fig|582.24.peg.4073"/>
<evidence type="ECO:0000313" key="3">
    <source>
        <dbReference type="Proteomes" id="UP000032582"/>
    </source>
</evidence>
<keyword evidence="1" id="KW-0812">Transmembrane</keyword>